<evidence type="ECO:0000313" key="2">
    <source>
        <dbReference type="EMBL" id="PRQ46563.1"/>
    </source>
</evidence>
<protein>
    <submittedName>
        <fullName evidence="2">Putative transcription factor interactor and regulator CCHC(Zn) family</fullName>
    </submittedName>
</protein>
<dbReference type="AlphaFoldDB" id="A0A2P6RJG7"/>
<dbReference type="Gramene" id="PRQ46563">
    <property type="protein sequence ID" value="PRQ46563"/>
    <property type="gene ID" value="RchiOBHm_Chr2g0090381"/>
</dbReference>
<gene>
    <name evidence="2" type="ORF">RchiOBHm_Chr2g0090381</name>
</gene>
<organism evidence="2 3">
    <name type="scientific">Rosa chinensis</name>
    <name type="common">China rose</name>
    <dbReference type="NCBI Taxonomy" id="74649"/>
    <lineage>
        <taxon>Eukaryota</taxon>
        <taxon>Viridiplantae</taxon>
        <taxon>Streptophyta</taxon>
        <taxon>Embryophyta</taxon>
        <taxon>Tracheophyta</taxon>
        <taxon>Spermatophyta</taxon>
        <taxon>Magnoliopsida</taxon>
        <taxon>eudicotyledons</taxon>
        <taxon>Gunneridae</taxon>
        <taxon>Pentapetalae</taxon>
        <taxon>rosids</taxon>
        <taxon>fabids</taxon>
        <taxon>Rosales</taxon>
        <taxon>Rosaceae</taxon>
        <taxon>Rosoideae</taxon>
        <taxon>Rosoideae incertae sedis</taxon>
        <taxon>Rosa</taxon>
    </lineage>
</organism>
<evidence type="ECO:0000313" key="3">
    <source>
        <dbReference type="Proteomes" id="UP000238479"/>
    </source>
</evidence>
<comment type="caution">
    <text evidence="2">The sequence shown here is derived from an EMBL/GenBank/DDBJ whole genome shotgun (WGS) entry which is preliminary data.</text>
</comment>
<accession>A0A2P6RJG7</accession>
<dbReference type="EMBL" id="PDCK01000040">
    <property type="protein sequence ID" value="PRQ46563.1"/>
    <property type="molecule type" value="Genomic_DNA"/>
</dbReference>
<name>A0A2P6RJG7_ROSCH</name>
<proteinExistence type="predicted"/>
<reference evidence="2 3" key="1">
    <citation type="journal article" date="2018" name="Nat. Genet.">
        <title>The Rosa genome provides new insights in the design of modern roses.</title>
        <authorList>
            <person name="Bendahmane M."/>
        </authorList>
    </citation>
    <scope>NUCLEOTIDE SEQUENCE [LARGE SCALE GENOMIC DNA]</scope>
    <source>
        <strain evidence="3">cv. Old Blush</strain>
    </source>
</reference>
<keyword evidence="3" id="KW-1185">Reference proteome</keyword>
<feature type="region of interest" description="Disordered" evidence="1">
    <location>
        <begin position="1"/>
        <end position="22"/>
    </location>
</feature>
<sequence>MRTLESKLLDPAGSSKEKPKTAGDNFTQVLQCVENSLIHDTDEKSLVAGDSSTGTVNRVASYCKLCRKYTDHRTRQCPDKSYVWYNGHYKLNYCDLCSDFGHVGQLCPLNEFDMDYDAPGSDWHD</sequence>
<dbReference type="Proteomes" id="UP000238479">
    <property type="component" value="Chromosome 2"/>
</dbReference>
<evidence type="ECO:0000256" key="1">
    <source>
        <dbReference type="SAM" id="MobiDB-lite"/>
    </source>
</evidence>